<comment type="caution">
    <text evidence="1">The sequence shown here is derived from an EMBL/GenBank/DDBJ whole genome shotgun (WGS) entry which is preliminary data.</text>
</comment>
<proteinExistence type="predicted"/>
<reference evidence="1" key="1">
    <citation type="journal article" date="2014" name="Int. J. Syst. Evol. Microbiol.">
        <title>Complete genome sequence of Corynebacterium casei LMG S-19264T (=DSM 44701T), isolated from a smear-ripened cheese.</title>
        <authorList>
            <consortium name="US DOE Joint Genome Institute (JGI-PGF)"/>
            <person name="Walter F."/>
            <person name="Albersmeier A."/>
            <person name="Kalinowski J."/>
            <person name="Ruckert C."/>
        </authorList>
    </citation>
    <scope>NUCLEOTIDE SEQUENCE</scope>
    <source>
        <strain evidence="1">VKM B-2484</strain>
    </source>
</reference>
<accession>A0A9W6JDD8</accession>
<name>A0A9W6JDD8_9HYPH</name>
<dbReference type="AlphaFoldDB" id="A0A9W6JDD8"/>
<dbReference type="EMBL" id="BSFJ01000033">
    <property type="protein sequence ID" value="GLK73760.1"/>
    <property type="molecule type" value="Genomic_DNA"/>
</dbReference>
<keyword evidence="2" id="KW-1185">Reference proteome</keyword>
<reference evidence="1" key="2">
    <citation type="submission" date="2023-01" db="EMBL/GenBank/DDBJ databases">
        <authorList>
            <person name="Sun Q."/>
            <person name="Evtushenko L."/>
        </authorList>
    </citation>
    <scope>NUCLEOTIDE SEQUENCE</scope>
    <source>
        <strain evidence="1">VKM B-2484</strain>
    </source>
</reference>
<dbReference type="RefSeq" id="WP_213376000.1">
    <property type="nucleotide sequence ID" value="NZ_BSFJ01000033.1"/>
</dbReference>
<protein>
    <submittedName>
        <fullName evidence="1">Uncharacterized protein</fullName>
    </submittedName>
</protein>
<organism evidence="1 2">
    <name type="scientific">Ancylobacter dichloromethanicus</name>
    <dbReference type="NCBI Taxonomy" id="518825"/>
    <lineage>
        <taxon>Bacteria</taxon>
        <taxon>Pseudomonadati</taxon>
        <taxon>Pseudomonadota</taxon>
        <taxon>Alphaproteobacteria</taxon>
        <taxon>Hyphomicrobiales</taxon>
        <taxon>Xanthobacteraceae</taxon>
        <taxon>Ancylobacter</taxon>
    </lineage>
</organism>
<dbReference type="Proteomes" id="UP001143370">
    <property type="component" value="Unassembled WGS sequence"/>
</dbReference>
<gene>
    <name evidence="1" type="ORF">GCM10017643_38780</name>
</gene>
<evidence type="ECO:0000313" key="2">
    <source>
        <dbReference type="Proteomes" id="UP001143370"/>
    </source>
</evidence>
<evidence type="ECO:0000313" key="1">
    <source>
        <dbReference type="EMBL" id="GLK73760.1"/>
    </source>
</evidence>
<sequence length="120" mass="14056">MRSFAHPSFFRLIYALLGEAHTDMRKTKWSHRGANWVRERHTFNGTASGFAIDQYLISKPNPNGWTLLVVKEMWWDHNDKSIRSTQWAKPLSGSKAKTWEWLRAEERRINGQPLMSKAAE</sequence>